<evidence type="ECO:0000256" key="2">
    <source>
        <dbReference type="ARBA" id="ARBA00022692"/>
    </source>
</evidence>
<dbReference type="InterPro" id="IPR006603">
    <property type="entry name" value="PQ-loop_rpt"/>
</dbReference>
<keyword evidence="7" id="KW-1185">Reference proteome</keyword>
<evidence type="ECO:0000256" key="4">
    <source>
        <dbReference type="ARBA" id="ARBA00023136"/>
    </source>
</evidence>
<dbReference type="InterPro" id="IPR047662">
    <property type="entry name" value="SemiSWEET"/>
</dbReference>
<keyword evidence="4 5" id="KW-0472">Membrane</keyword>
<accession>A0ABW2KYF1</accession>
<dbReference type="Gene3D" id="1.20.1280.290">
    <property type="match status" value="1"/>
</dbReference>
<keyword evidence="2 5" id="KW-0812">Transmembrane</keyword>
<keyword evidence="6" id="KW-0762">Sugar transport</keyword>
<proteinExistence type="predicted"/>
<name>A0ABW2KYF1_9PROT</name>
<evidence type="ECO:0000256" key="3">
    <source>
        <dbReference type="ARBA" id="ARBA00022989"/>
    </source>
</evidence>
<feature type="transmembrane region" description="Helical" evidence="5">
    <location>
        <begin position="77"/>
        <end position="97"/>
    </location>
</feature>
<feature type="transmembrane region" description="Helical" evidence="5">
    <location>
        <begin position="24"/>
        <end position="41"/>
    </location>
</feature>
<evidence type="ECO:0000313" key="6">
    <source>
        <dbReference type="EMBL" id="MFC7334020.1"/>
    </source>
</evidence>
<protein>
    <submittedName>
        <fullName evidence="6">SemiSWEET family sugar transporter</fullName>
    </submittedName>
</protein>
<dbReference type="RefSeq" id="WP_377359484.1">
    <property type="nucleotide sequence ID" value="NZ_JBHTCM010000010.1"/>
</dbReference>
<organism evidence="6 7">
    <name type="scientific">Rhodocista pekingensis</name>
    <dbReference type="NCBI Taxonomy" id="201185"/>
    <lineage>
        <taxon>Bacteria</taxon>
        <taxon>Pseudomonadati</taxon>
        <taxon>Pseudomonadota</taxon>
        <taxon>Alphaproteobacteria</taxon>
        <taxon>Rhodospirillales</taxon>
        <taxon>Azospirillaceae</taxon>
        <taxon>Rhodocista</taxon>
    </lineage>
</organism>
<reference evidence="7" key="1">
    <citation type="journal article" date="2019" name="Int. J. Syst. Evol. Microbiol.">
        <title>The Global Catalogue of Microorganisms (GCM) 10K type strain sequencing project: providing services to taxonomists for standard genome sequencing and annotation.</title>
        <authorList>
            <consortium name="The Broad Institute Genomics Platform"/>
            <consortium name="The Broad Institute Genome Sequencing Center for Infectious Disease"/>
            <person name="Wu L."/>
            <person name="Ma J."/>
        </authorList>
    </citation>
    <scope>NUCLEOTIDE SEQUENCE [LARGE SCALE GENOMIC DNA]</scope>
    <source>
        <strain evidence="7">CGMCC 1.16275</strain>
    </source>
</reference>
<evidence type="ECO:0000256" key="5">
    <source>
        <dbReference type="SAM" id="Phobius"/>
    </source>
</evidence>
<comment type="caution">
    <text evidence="6">The sequence shown here is derived from an EMBL/GenBank/DDBJ whole genome shotgun (WGS) entry which is preliminary data.</text>
</comment>
<dbReference type="EMBL" id="JBHTCM010000010">
    <property type="protein sequence ID" value="MFC7334020.1"/>
    <property type="molecule type" value="Genomic_DNA"/>
</dbReference>
<gene>
    <name evidence="6" type="ORF">ACFQPS_12680</name>
</gene>
<dbReference type="Pfam" id="PF04193">
    <property type="entry name" value="PQ-loop"/>
    <property type="match status" value="1"/>
</dbReference>
<evidence type="ECO:0000256" key="1">
    <source>
        <dbReference type="ARBA" id="ARBA00004141"/>
    </source>
</evidence>
<keyword evidence="3 5" id="KW-1133">Transmembrane helix</keyword>
<comment type="subcellular location">
    <subcellularLocation>
        <location evidence="1">Membrane</location>
        <topology evidence="1">Multi-pass membrane protein</topology>
    </subcellularLocation>
</comment>
<keyword evidence="6" id="KW-0813">Transport</keyword>
<dbReference type="NCBIfam" id="NF037968">
    <property type="entry name" value="SemiSWEET_2"/>
    <property type="match status" value="1"/>
</dbReference>
<dbReference type="Proteomes" id="UP001596456">
    <property type="component" value="Unassembled WGS sequence"/>
</dbReference>
<sequence>MPADPLSQSALPATALSATDLSEMIGYAAATLTTVAFLPQAVKIWRTRSARDVSLPTFALFTLGVVLWLAYGLLLGAWPVILANTVTLGLSVLILLMKLRFDRDA</sequence>
<evidence type="ECO:0000313" key="7">
    <source>
        <dbReference type="Proteomes" id="UP001596456"/>
    </source>
</evidence>
<feature type="transmembrane region" description="Helical" evidence="5">
    <location>
        <begin position="53"/>
        <end position="71"/>
    </location>
</feature>